<proteinExistence type="predicted"/>
<protein>
    <submittedName>
        <fullName evidence="1">Helix-turn-helix transcriptional regulator</fullName>
    </submittedName>
</protein>
<organism evidence="1 2">
    <name type="scientific">Leptospira interrogans serovar Canicola</name>
    <dbReference type="NCBI Taxonomy" id="211880"/>
    <lineage>
        <taxon>Bacteria</taxon>
        <taxon>Pseudomonadati</taxon>
        <taxon>Spirochaetota</taxon>
        <taxon>Spirochaetia</taxon>
        <taxon>Leptospirales</taxon>
        <taxon>Leptospiraceae</taxon>
        <taxon>Leptospira</taxon>
    </lineage>
</organism>
<evidence type="ECO:0000313" key="2">
    <source>
        <dbReference type="Proteomes" id="UP000663124"/>
    </source>
</evidence>
<accession>A0AAP9WFU7</accession>
<dbReference type="Proteomes" id="UP000663124">
    <property type="component" value="Plasmid p5"/>
</dbReference>
<dbReference type="SUPFAM" id="SSF47413">
    <property type="entry name" value="lambda repressor-like DNA-binding domains"/>
    <property type="match status" value="1"/>
</dbReference>
<dbReference type="EMBL" id="CP043889">
    <property type="protein sequence ID" value="QOI45180.1"/>
    <property type="molecule type" value="Genomic_DNA"/>
</dbReference>
<dbReference type="RefSeq" id="WP_192505775.1">
    <property type="nucleotide sequence ID" value="NZ_CP043889.1"/>
</dbReference>
<name>A0AAP9WFU7_LEPIR</name>
<dbReference type="Gene3D" id="1.10.260.40">
    <property type="entry name" value="lambda repressor-like DNA-binding domains"/>
    <property type="match status" value="1"/>
</dbReference>
<dbReference type="AlphaFoldDB" id="A0AAP9WFU7"/>
<gene>
    <name evidence="1" type="ORF">Lepto782_23690</name>
</gene>
<reference evidence="1" key="1">
    <citation type="submission" date="2019-09" db="EMBL/GenBank/DDBJ databases">
        <title>Comparative Genomics of Leptospira interrogans Reveals Genome Plasticity - A Common Adaptive Strategy for Survival in Various Hosts.</title>
        <authorList>
            <person name="Ramli S.R."/>
            <person name="Bunk B."/>
            <person name="Goris M."/>
            <person name="Bhuju S."/>
            <person name="Jarek M."/>
            <person name="Sproer C."/>
            <person name="Mustakim S."/>
            <person name="Strommenger B."/>
            <person name="Pessler F."/>
        </authorList>
    </citation>
    <scope>NUCLEOTIDE SEQUENCE</scope>
    <source>
        <strain evidence="1">782</strain>
        <plasmid evidence="1">p5</plasmid>
    </source>
</reference>
<geneLocation type="plasmid" evidence="1 2">
    <name>p5</name>
</geneLocation>
<evidence type="ECO:0000313" key="1">
    <source>
        <dbReference type="EMBL" id="QOI45180.1"/>
    </source>
</evidence>
<dbReference type="InterPro" id="IPR010982">
    <property type="entry name" value="Lambda_DNA-bd_dom_sf"/>
</dbReference>
<keyword evidence="1" id="KW-0614">Plasmid</keyword>
<dbReference type="GO" id="GO:0003677">
    <property type="term" value="F:DNA binding"/>
    <property type="evidence" value="ECO:0007669"/>
    <property type="project" value="InterPro"/>
</dbReference>
<sequence>MRHKDKGQGKRLGVILEETNLLSKELAAACDAFPEVISLYLSNKRDIPFDLAYKIMLNYGYSPFWLIFGDGEKFVSKDLLESLTQNQIETIYEIDRNRVFNRRLDESGFRPMIERLLELDERERKIFLSIFDRFFPGRRQ</sequence>